<gene>
    <name evidence="8" type="ORF">CC86DRAFT_468030</name>
</gene>
<feature type="compositionally biased region" description="Acidic residues" evidence="5">
    <location>
        <begin position="820"/>
        <end position="834"/>
    </location>
</feature>
<dbReference type="PROSITE" id="PS51468">
    <property type="entry name" value="VIT"/>
    <property type="match status" value="1"/>
</dbReference>
<proteinExistence type="predicted"/>
<keyword evidence="4" id="KW-0175">Coiled coil</keyword>
<dbReference type="PANTHER" id="PTHR45737">
    <property type="entry name" value="VON WILLEBRAND FACTOR A DOMAIN-CONTAINING PROTEIN 5A"/>
    <property type="match status" value="1"/>
</dbReference>
<dbReference type="PANTHER" id="PTHR45737:SF6">
    <property type="entry name" value="VON WILLEBRAND FACTOR A DOMAIN-CONTAINING PROTEIN 5A"/>
    <property type="match status" value="1"/>
</dbReference>
<keyword evidence="3" id="KW-0238">DNA-binding</keyword>
<dbReference type="EMBL" id="MU006229">
    <property type="protein sequence ID" value="KAF2824697.1"/>
    <property type="molecule type" value="Genomic_DNA"/>
</dbReference>
<evidence type="ECO:0000256" key="1">
    <source>
        <dbReference type="ARBA" id="ARBA00004286"/>
    </source>
</evidence>
<dbReference type="AlphaFoldDB" id="A0A6A6ZWE1"/>
<feature type="domain" description="VIT" evidence="7">
    <location>
        <begin position="10"/>
        <end position="141"/>
    </location>
</feature>
<evidence type="ECO:0000259" key="6">
    <source>
        <dbReference type="PROSITE" id="PS50234"/>
    </source>
</evidence>
<sequence>MRVDHHVCGCYYFHLSPGHQRTYLPQVTLDAHTTILSTASRTILKQTFVNGSNDKLDEIRYVFPLFDGISVAEFVCQIGERTIYGLVKERGAAKKAYEEAKNLGEKAALLEQLPDAVDVFTTMVGNVPPKSSIHVTITYVQELKHDAEVDGVRLTIPTSISPRYGFYPGEIQEATAVDSKGMSLTVDVQMAQGVPIKKVISPTHPIEVSLGSLSTSKIDEDDSLSKASATLALGTTELEQDFVLQVVAKDVGIPQAILESHPTIPNQRALMATLVPKFNLKAQHPEIIFVVDRSGSMESHIPTLVSALKVFLKSIPVGCVFNICSFGSRHSFLWKKSKAYNQRSLQEAMNHVENFRADFGGTETFAAIEACCEARHPKLQTEIMLLTDGDIWSQEELFDYVSEETKSGNVRVFSLGIGGGVSSALIEGIARAGRGFAQMVADNEKLESKIVRMLKGALTPHVMDYRLEVKYEDDSIESVADSLRACLNINDKTDAEEAAANAKPISLFDPSTGNEDVKTDDAKDIFAGLPKLDRPKLLQTPHDIPPLFPFNRTCVYLLMGPKTSHLKPKSVVLKGTSPQGPLELEIPVSIREGNDGMIHQLAARKATQELEEGHGWVSDAINDQNGASLKDEDPAQFELLQRREAVRLGVEFQVGGKHCSFVAVEANEVEIAARRKKALESTTSRDIEDDVEDWDVVDGYQSEDSDSCTSSTHSFHAALRKGKQANFSDYPTATRAVSHGRPRGARGGRGGSRGGSRTLQTARMSTGGQAPRKQLASKAARKSAPSTGGVKTPARKRTSADPWTVKKKSKKAAAAAQHDSEEEEEEEDGAETPDQDSPLLERLIARQSFDGSWAAIPGPICDEMNVDRDAAYAALEKLEQMISSKKSEQVLSTAIVIVYLEKHMQDEEETWELVVEKARTWLEGVVSDEAVLAEVWLVAENLVGV</sequence>
<dbReference type="Gene3D" id="3.40.50.410">
    <property type="entry name" value="von Willebrand factor, type A domain"/>
    <property type="match status" value="1"/>
</dbReference>
<keyword evidence="3" id="KW-0544">Nucleosome core</keyword>
<evidence type="ECO:0008006" key="10">
    <source>
        <dbReference type="Google" id="ProtNLM"/>
    </source>
</evidence>
<dbReference type="PROSITE" id="PS50234">
    <property type="entry name" value="VWFA"/>
    <property type="match status" value="1"/>
</dbReference>
<dbReference type="OrthoDB" id="1729737at2759"/>
<dbReference type="Pfam" id="PF08487">
    <property type="entry name" value="VIT"/>
    <property type="match status" value="1"/>
</dbReference>
<dbReference type="InterPro" id="IPR036465">
    <property type="entry name" value="vWFA_dom_sf"/>
</dbReference>
<keyword evidence="2" id="KW-0158">Chromosome</keyword>
<name>A0A6A6ZWE1_9PLEO</name>
<evidence type="ECO:0000313" key="9">
    <source>
        <dbReference type="Proteomes" id="UP000799424"/>
    </source>
</evidence>
<accession>A0A6A6ZWE1</accession>
<evidence type="ECO:0000256" key="5">
    <source>
        <dbReference type="SAM" id="MobiDB-lite"/>
    </source>
</evidence>
<evidence type="ECO:0000259" key="7">
    <source>
        <dbReference type="PROSITE" id="PS51468"/>
    </source>
</evidence>
<evidence type="ECO:0000256" key="4">
    <source>
        <dbReference type="SAM" id="Coils"/>
    </source>
</evidence>
<dbReference type="GO" id="GO:0000786">
    <property type="term" value="C:nucleosome"/>
    <property type="evidence" value="ECO:0007669"/>
    <property type="project" value="UniProtKB-KW"/>
</dbReference>
<dbReference type="SMART" id="SM00327">
    <property type="entry name" value="VWA"/>
    <property type="match status" value="1"/>
</dbReference>
<feature type="coiled-coil region" evidence="4">
    <location>
        <begin position="861"/>
        <end position="888"/>
    </location>
</feature>
<keyword evidence="9" id="KW-1185">Reference proteome</keyword>
<protein>
    <recommendedName>
        <fullName evidence="10">VIT-domain-containing protein</fullName>
    </recommendedName>
</protein>
<dbReference type="SMART" id="SM00609">
    <property type="entry name" value="VIT"/>
    <property type="match status" value="1"/>
</dbReference>
<organism evidence="8 9">
    <name type="scientific">Ophiobolus disseminans</name>
    <dbReference type="NCBI Taxonomy" id="1469910"/>
    <lineage>
        <taxon>Eukaryota</taxon>
        <taxon>Fungi</taxon>
        <taxon>Dikarya</taxon>
        <taxon>Ascomycota</taxon>
        <taxon>Pezizomycotina</taxon>
        <taxon>Dothideomycetes</taxon>
        <taxon>Pleosporomycetidae</taxon>
        <taxon>Pleosporales</taxon>
        <taxon>Pleosporineae</taxon>
        <taxon>Phaeosphaeriaceae</taxon>
        <taxon>Ophiobolus</taxon>
    </lineage>
</organism>
<evidence type="ECO:0000313" key="8">
    <source>
        <dbReference type="EMBL" id="KAF2824697.1"/>
    </source>
</evidence>
<dbReference type="SUPFAM" id="SSF53300">
    <property type="entry name" value="vWA-like"/>
    <property type="match status" value="1"/>
</dbReference>
<dbReference type="PRINTS" id="PR00622">
    <property type="entry name" value="HISTONEH3"/>
</dbReference>
<dbReference type="Pfam" id="PF13768">
    <property type="entry name" value="VWA_3"/>
    <property type="match status" value="1"/>
</dbReference>
<dbReference type="GO" id="GO:0030527">
    <property type="term" value="F:structural constituent of chromatin"/>
    <property type="evidence" value="ECO:0007669"/>
    <property type="project" value="InterPro"/>
</dbReference>
<feature type="region of interest" description="Disordered" evidence="5">
    <location>
        <begin position="726"/>
        <end position="837"/>
    </location>
</feature>
<feature type="compositionally biased region" description="Polar residues" evidence="5">
    <location>
        <begin position="758"/>
        <end position="768"/>
    </location>
</feature>
<dbReference type="InterPro" id="IPR000164">
    <property type="entry name" value="Histone_H3/CENP-A"/>
</dbReference>
<feature type="domain" description="VWFA" evidence="6">
    <location>
        <begin position="286"/>
        <end position="454"/>
    </location>
</feature>
<dbReference type="GO" id="GO:0003677">
    <property type="term" value="F:DNA binding"/>
    <property type="evidence" value="ECO:0007669"/>
    <property type="project" value="InterPro"/>
</dbReference>
<dbReference type="InterPro" id="IPR013694">
    <property type="entry name" value="VIT"/>
</dbReference>
<comment type="subcellular location">
    <subcellularLocation>
        <location evidence="1">Chromosome</location>
    </subcellularLocation>
</comment>
<evidence type="ECO:0000256" key="2">
    <source>
        <dbReference type="ARBA" id="ARBA00022454"/>
    </source>
</evidence>
<dbReference type="Proteomes" id="UP000799424">
    <property type="component" value="Unassembled WGS sequence"/>
</dbReference>
<evidence type="ECO:0000256" key="3">
    <source>
        <dbReference type="ARBA" id="ARBA00023269"/>
    </source>
</evidence>
<dbReference type="InterPro" id="IPR002035">
    <property type="entry name" value="VWF_A"/>
</dbReference>
<reference evidence="8" key="1">
    <citation type="journal article" date="2020" name="Stud. Mycol.">
        <title>101 Dothideomycetes genomes: a test case for predicting lifestyles and emergence of pathogens.</title>
        <authorList>
            <person name="Haridas S."/>
            <person name="Albert R."/>
            <person name="Binder M."/>
            <person name="Bloem J."/>
            <person name="Labutti K."/>
            <person name="Salamov A."/>
            <person name="Andreopoulos B."/>
            <person name="Baker S."/>
            <person name="Barry K."/>
            <person name="Bills G."/>
            <person name="Bluhm B."/>
            <person name="Cannon C."/>
            <person name="Castanera R."/>
            <person name="Culley D."/>
            <person name="Daum C."/>
            <person name="Ezra D."/>
            <person name="Gonzalez J."/>
            <person name="Henrissat B."/>
            <person name="Kuo A."/>
            <person name="Liang C."/>
            <person name="Lipzen A."/>
            <person name="Lutzoni F."/>
            <person name="Magnuson J."/>
            <person name="Mondo S."/>
            <person name="Nolan M."/>
            <person name="Ohm R."/>
            <person name="Pangilinan J."/>
            <person name="Park H.-J."/>
            <person name="Ramirez L."/>
            <person name="Alfaro M."/>
            <person name="Sun H."/>
            <person name="Tritt A."/>
            <person name="Yoshinaga Y."/>
            <person name="Zwiers L.-H."/>
            <person name="Turgeon B."/>
            <person name="Goodwin S."/>
            <person name="Spatafora J."/>
            <person name="Crous P."/>
            <person name="Grigoriev I."/>
        </authorList>
    </citation>
    <scope>NUCLEOTIDE SEQUENCE</scope>
    <source>
        <strain evidence="8">CBS 113818</strain>
    </source>
</reference>